<evidence type="ECO:0000259" key="1">
    <source>
        <dbReference type="Pfam" id="PF09633"/>
    </source>
</evidence>
<proteinExistence type="predicted"/>
<protein>
    <submittedName>
        <fullName evidence="2">DUF2023 family protein</fullName>
    </submittedName>
</protein>
<reference evidence="2 3" key="1">
    <citation type="submission" date="2024-02" db="EMBL/GenBank/DDBJ databases">
        <authorList>
            <person name="Grouzdev D."/>
        </authorList>
    </citation>
    <scope>NUCLEOTIDE SEQUENCE [LARGE SCALE GENOMIC DNA]</scope>
    <source>
        <strain evidence="2 3">9N</strain>
    </source>
</reference>
<dbReference type="SUPFAM" id="SSF160448">
    <property type="entry name" value="PG1857-like"/>
    <property type="match status" value="1"/>
</dbReference>
<dbReference type="InterPro" id="IPR018594">
    <property type="entry name" value="DUF2023"/>
</dbReference>
<gene>
    <name evidence="2" type="ORF">V3H18_09815</name>
</gene>
<dbReference type="Gene3D" id="3.30.2190.10">
    <property type="entry name" value="PG1857-like"/>
    <property type="match status" value="1"/>
</dbReference>
<dbReference type="Proteomes" id="UP001350748">
    <property type="component" value="Unassembled WGS sequence"/>
</dbReference>
<dbReference type="InterPro" id="IPR036780">
    <property type="entry name" value="PG1857-like_sf"/>
</dbReference>
<dbReference type="EMBL" id="JAZHYN010000025">
    <property type="protein sequence ID" value="MEF3366827.1"/>
    <property type="molecule type" value="Genomic_DNA"/>
</dbReference>
<name>A0ABU7XHG4_9HYPH</name>
<keyword evidence="3" id="KW-1185">Reference proteome</keyword>
<feature type="domain" description="DUF2023" evidence="1">
    <location>
        <begin position="30"/>
        <end position="130"/>
    </location>
</feature>
<dbReference type="Pfam" id="PF09633">
    <property type="entry name" value="DUF2023"/>
    <property type="match status" value="1"/>
</dbReference>
<accession>A0ABU7XHG4</accession>
<evidence type="ECO:0000313" key="2">
    <source>
        <dbReference type="EMBL" id="MEF3366827.1"/>
    </source>
</evidence>
<evidence type="ECO:0000313" key="3">
    <source>
        <dbReference type="Proteomes" id="UP001350748"/>
    </source>
</evidence>
<comment type="caution">
    <text evidence="2">The sequence shown here is derived from an EMBL/GenBank/DDBJ whole genome shotgun (WGS) entry which is preliminary data.</text>
</comment>
<organism evidence="2 3">
    <name type="scientific">Methylocystis borbori</name>
    <dbReference type="NCBI Taxonomy" id="3118750"/>
    <lineage>
        <taxon>Bacteria</taxon>
        <taxon>Pseudomonadati</taxon>
        <taxon>Pseudomonadota</taxon>
        <taxon>Alphaproteobacteria</taxon>
        <taxon>Hyphomicrobiales</taxon>
        <taxon>Methylocystaceae</taxon>
        <taxon>Methylocystis</taxon>
    </lineage>
</organism>
<sequence length="144" mass="16126">MAEPVALMGEPARPLSSMRGRSADAAPVLRLFHHNIYEYSRGIRALFLMTISRRELEAVLGKLEAQGIHHFVQELNPVKVNLFFGRSAFVAVARSFVTRPLNKLTPEEDFMLGTLLGYDGEQQCRRFLTRAGLAMPEELPVAAE</sequence>
<dbReference type="RefSeq" id="WP_332081845.1">
    <property type="nucleotide sequence ID" value="NZ_JAZHYN010000025.1"/>
</dbReference>